<dbReference type="WBParaSite" id="ES5_v2.g15548.t1">
    <property type="protein sequence ID" value="ES5_v2.g15548.t1"/>
    <property type="gene ID" value="ES5_v2.g15548"/>
</dbReference>
<evidence type="ECO:0000313" key="1">
    <source>
        <dbReference type="Proteomes" id="UP000887579"/>
    </source>
</evidence>
<protein>
    <submittedName>
        <fullName evidence="2">Regulator of microtubule dynamics protein 1</fullName>
    </submittedName>
</protein>
<evidence type="ECO:0000313" key="2">
    <source>
        <dbReference type="WBParaSite" id="ES5_v2.g15548.t1"/>
    </source>
</evidence>
<organism evidence="1 2">
    <name type="scientific">Panagrolaimus sp. ES5</name>
    <dbReference type="NCBI Taxonomy" id="591445"/>
    <lineage>
        <taxon>Eukaryota</taxon>
        <taxon>Metazoa</taxon>
        <taxon>Ecdysozoa</taxon>
        <taxon>Nematoda</taxon>
        <taxon>Chromadorea</taxon>
        <taxon>Rhabditida</taxon>
        <taxon>Tylenchina</taxon>
        <taxon>Panagrolaimomorpha</taxon>
        <taxon>Panagrolaimoidea</taxon>
        <taxon>Panagrolaimidae</taxon>
        <taxon>Panagrolaimus</taxon>
    </lineage>
</organism>
<sequence>MFRRAFSVGAKVATGIASVQMGAAAVALSDKQLGKKPEYYKNAVLSLESALKNLSTYQFIESEEKLNEAQTILTKMADVENTEILWRLARVLAEKADLAKNSEEKKKLLKEAAGYAKKALAIEPSSGSAGAHKWYAIIICQLLHVDTKVPKNKIADLKEDIKKHLHRATEIDPKDPFAWYLLGKHYFENKDYKEAINHFEKAEGIKSKFSAANLYYLGESQRLSGKKPDAIETLKAAYLLQSKNKHDGKAKSEAKRILLSSLKQKVEDIEAKSEW</sequence>
<proteinExistence type="predicted"/>
<reference evidence="2" key="1">
    <citation type="submission" date="2022-11" db="UniProtKB">
        <authorList>
            <consortium name="WormBaseParasite"/>
        </authorList>
    </citation>
    <scope>IDENTIFICATION</scope>
</reference>
<accession>A0AC34FE92</accession>
<dbReference type="Proteomes" id="UP000887579">
    <property type="component" value="Unplaced"/>
</dbReference>
<name>A0AC34FE92_9BILA</name>